<dbReference type="PROSITE" id="PS00571">
    <property type="entry name" value="AMIDASES"/>
    <property type="match status" value="1"/>
</dbReference>
<name>A0A919MDD6_9ACTN</name>
<dbReference type="RefSeq" id="WP_203817025.1">
    <property type="nucleotide sequence ID" value="NZ_BAAABP010000071.1"/>
</dbReference>
<proteinExistence type="predicted"/>
<feature type="region of interest" description="Disordered" evidence="1">
    <location>
        <begin position="157"/>
        <end position="177"/>
    </location>
</feature>
<keyword evidence="4" id="KW-1185">Reference proteome</keyword>
<dbReference type="InterPro" id="IPR036928">
    <property type="entry name" value="AS_sf"/>
</dbReference>
<dbReference type="InterPro" id="IPR020556">
    <property type="entry name" value="Amidase_CS"/>
</dbReference>
<dbReference type="Pfam" id="PF01425">
    <property type="entry name" value="Amidase"/>
    <property type="match status" value="1"/>
</dbReference>
<dbReference type="GO" id="GO:0003824">
    <property type="term" value="F:catalytic activity"/>
    <property type="evidence" value="ECO:0007669"/>
    <property type="project" value="InterPro"/>
</dbReference>
<dbReference type="PANTHER" id="PTHR11895">
    <property type="entry name" value="TRANSAMIDASE"/>
    <property type="match status" value="1"/>
</dbReference>
<sequence>MRVFGFLRKPAAEDVAAYATSLGWDLKGAELAAYTDKIAVALDALDKVEDLPTPAVELKWPTRRVVPATDDPYNSWISRCEVKGAAEGPLAGRTVGVKDCIAVAGVPMTNGGRRTPVLVPTEDAVVVERLLDAGAIITGKTNLEDLGAGLGEGSAFGAARNPLDPTRSTGGSSSGSGSAVAAGEVDLALGADEGGSVRIPAAWCGLVGMKATHGLVPSYGMSYMNHTIDHIGPMTRTVRDNALMLEVIAGPDWRDPQWTTDMPDSFGYLGAEGKGVPGLRVGILTEGLEPVGASPDVIAAFEAAAKVLQQLGATVSTVSVPLWVNGWAIGSAGLAAGAHAMITSFGTGSFGHLGRIDPQAVATNVAQSALGGDHLPPMFKSMLLTVEHVRKHYGLLPYVKAHNLRLELRRQVNAALADVDVLIMPTTPEVAHPLLTSPHEAAEFIDGRVHKSTANTSPTDLTGHPSLTVPCGTGAADMPVGLQIVGPRYAEELLYRVGFAYEAARG</sequence>
<feature type="domain" description="Amidase" evidence="2">
    <location>
        <begin position="84"/>
        <end position="494"/>
    </location>
</feature>
<dbReference type="AlphaFoldDB" id="A0A919MDD6"/>
<dbReference type="PANTHER" id="PTHR11895:SF170">
    <property type="entry name" value="AMIDASE"/>
    <property type="match status" value="1"/>
</dbReference>
<dbReference type="Proteomes" id="UP000598174">
    <property type="component" value="Unassembled WGS sequence"/>
</dbReference>
<evidence type="ECO:0000313" key="4">
    <source>
        <dbReference type="Proteomes" id="UP000598174"/>
    </source>
</evidence>
<protein>
    <submittedName>
        <fullName evidence="3">Amidase</fullName>
    </submittedName>
</protein>
<evidence type="ECO:0000313" key="3">
    <source>
        <dbReference type="EMBL" id="GIE10474.1"/>
    </source>
</evidence>
<organism evidence="3 4">
    <name type="scientific">Paractinoplanes ferrugineus</name>
    <dbReference type="NCBI Taxonomy" id="113564"/>
    <lineage>
        <taxon>Bacteria</taxon>
        <taxon>Bacillati</taxon>
        <taxon>Actinomycetota</taxon>
        <taxon>Actinomycetes</taxon>
        <taxon>Micromonosporales</taxon>
        <taxon>Micromonosporaceae</taxon>
        <taxon>Paractinoplanes</taxon>
    </lineage>
</organism>
<evidence type="ECO:0000256" key="1">
    <source>
        <dbReference type="SAM" id="MobiDB-lite"/>
    </source>
</evidence>
<comment type="caution">
    <text evidence="3">The sequence shown here is derived from an EMBL/GenBank/DDBJ whole genome shotgun (WGS) entry which is preliminary data.</text>
</comment>
<accession>A0A919MDD6</accession>
<dbReference type="SUPFAM" id="SSF75304">
    <property type="entry name" value="Amidase signature (AS) enzymes"/>
    <property type="match status" value="1"/>
</dbReference>
<dbReference type="Gene3D" id="3.90.1300.10">
    <property type="entry name" value="Amidase signature (AS) domain"/>
    <property type="match status" value="1"/>
</dbReference>
<gene>
    <name evidence="3" type="ORF">Afe05nite_23140</name>
</gene>
<reference evidence="3" key="1">
    <citation type="submission" date="2021-01" db="EMBL/GenBank/DDBJ databases">
        <title>Whole genome shotgun sequence of Actinoplanes ferrugineus NBRC 15555.</title>
        <authorList>
            <person name="Komaki H."/>
            <person name="Tamura T."/>
        </authorList>
    </citation>
    <scope>NUCLEOTIDE SEQUENCE</scope>
    <source>
        <strain evidence="3">NBRC 15555</strain>
    </source>
</reference>
<evidence type="ECO:0000259" key="2">
    <source>
        <dbReference type="Pfam" id="PF01425"/>
    </source>
</evidence>
<dbReference type="EMBL" id="BOMM01000016">
    <property type="protein sequence ID" value="GIE10474.1"/>
    <property type="molecule type" value="Genomic_DNA"/>
</dbReference>
<dbReference type="InterPro" id="IPR023631">
    <property type="entry name" value="Amidase_dom"/>
</dbReference>
<dbReference type="InterPro" id="IPR000120">
    <property type="entry name" value="Amidase"/>
</dbReference>